<keyword evidence="3" id="KW-1185">Reference proteome</keyword>
<sequence>MRVDGFNPYNTLPDRGNRPVAPVAPGESVRAGQAATAVETSPSKALTPRSVTASTANAEYIPARRDSSMPSQTFSGPGSQAMAAYQSTASMPVEETPEGIYGIDLYA</sequence>
<evidence type="ECO:0000313" key="3">
    <source>
        <dbReference type="Proteomes" id="UP000243924"/>
    </source>
</evidence>
<feature type="compositionally biased region" description="Polar residues" evidence="1">
    <location>
        <begin position="68"/>
        <end position="78"/>
    </location>
</feature>
<feature type="region of interest" description="Disordered" evidence="1">
    <location>
        <begin position="1"/>
        <end position="107"/>
    </location>
</feature>
<proteinExistence type="predicted"/>
<evidence type="ECO:0000313" key="2">
    <source>
        <dbReference type="EMBL" id="SDT93691.1"/>
    </source>
</evidence>
<reference evidence="3" key="1">
    <citation type="submission" date="2016-10" db="EMBL/GenBank/DDBJ databases">
        <authorList>
            <person name="Varghese N."/>
            <person name="Submissions S."/>
        </authorList>
    </citation>
    <scope>NUCLEOTIDE SEQUENCE [LARGE SCALE GENOMIC DNA]</scope>
    <source>
        <strain evidence="3">CECT 8338</strain>
    </source>
</reference>
<dbReference type="EMBL" id="LT629787">
    <property type="protein sequence ID" value="SDT93691.1"/>
    <property type="molecule type" value="Genomic_DNA"/>
</dbReference>
<dbReference type="OrthoDB" id="6895276at2"/>
<name>A0A1H2EF25_9GAMM</name>
<dbReference type="RefSeq" id="WP_092384110.1">
    <property type="nucleotide sequence ID" value="NZ_LT629787.1"/>
</dbReference>
<feature type="compositionally biased region" description="Polar residues" evidence="1">
    <location>
        <begin position="38"/>
        <end position="57"/>
    </location>
</feature>
<protein>
    <submittedName>
        <fullName evidence="2">Uncharacterized protein</fullName>
    </submittedName>
</protein>
<dbReference type="STRING" id="1434072.SAMN05216210_0657"/>
<gene>
    <name evidence="2" type="ORF">SAMN05216210_0657</name>
</gene>
<dbReference type="AlphaFoldDB" id="A0A1H2EF25"/>
<dbReference type="Proteomes" id="UP000243924">
    <property type="component" value="Chromosome I"/>
</dbReference>
<accession>A0A1H2EF25</accession>
<evidence type="ECO:0000256" key="1">
    <source>
        <dbReference type="SAM" id="MobiDB-lite"/>
    </source>
</evidence>
<organism evidence="2 3">
    <name type="scientific">Halopseudomonas salegens</name>
    <dbReference type="NCBI Taxonomy" id="1434072"/>
    <lineage>
        <taxon>Bacteria</taxon>
        <taxon>Pseudomonadati</taxon>
        <taxon>Pseudomonadota</taxon>
        <taxon>Gammaproteobacteria</taxon>
        <taxon>Pseudomonadales</taxon>
        <taxon>Pseudomonadaceae</taxon>
        <taxon>Halopseudomonas</taxon>
    </lineage>
</organism>